<dbReference type="PANTHER" id="PTHR42208">
    <property type="entry name" value="HEAVY METAL TRANSPORTER-RELATED"/>
    <property type="match status" value="1"/>
</dbReference>
<feature type="transmembrane region" description="Helical" evidence="1">
    <location>
        <begin position="197"/>
        <end position="215"/>
    </location>
</feature>
<feature type="transmembrane region" description="Helical" evidence="1">
    <location>
        <begin position="52"/>
        <end position="73"/>
    </location>
</feature>
<feature type="transmembrane region" description="Helical" evidence="1">
    <location>
        <begin position="164"/>
        <end position="185"/>
    </location>
</feature>
<dbReference type="InterPro" id="IPR039447">
    <property type="entry name" value="UreH-like_TM_dom"/>
</dbReference>
<sequence>MYELIGFFSLGFFGGFGHCIFMCNPFVLFVASKFAPSNPGYINYLIPQLKYNLGRIITYTFLGFIFGSLRNISELFTGIISFQKLLSISAGIFLILYATFDIWGFKIISKLENNYFTQIIRYLISNFKFSSPFLTGVVLGFLPCGLLYGALIGVSSLNNVIKSAVSMSLFGLGTSLSLIVIAVFGNILLKYRKIFRILSFLIMSGMGIFFIVSGIKF</sequence>
<evidence type="ECO:0000259" key="2">
    <source>
        <dbReference type="Pfam" id="PF13386"/>
    </source>
</evidence>
<feature type="transmembrane region" description="Helical" evidence="1">
    <location>
        <begin position="6"/>
        <end position="31"/>
    </location>
</feature>
<gene>
    <name evidence="3" type="ORF">C0187_03575</name>
</gene>
<protein>
    <recommendedName>
        <fullName evidence="2">Urease accessory protein UreH-like transmembrane domain-containing protein</fullName>
    </recommendedName>
</protein>
<evidence type="ECO:0000256" key="1">
    <source>
        <dbReference type="SAM" id="Phobius"/>
    </source>
</evidence>
<dbReference type="PANTHER" id="PTHR42208:SF1">
    <property type="entry name" value="HEAVY METAL TRANSPORTER"/>
    <property type="match status" value="1"/>
</dbReference>
<dbReference type="AlphaFoldDB" id="A0A2J6WMW3"/>
<dbReference type="Pfam" id="PF13386">
    <property type="entry name" value="DsbD_2"/>
    <property type="match status" value="1"/>
</dbReference>
<dbReference type="EMBL" id="PNIN01000038">
    <property type="protein sequence ID" value="PMP71589.1"/>
    <property type="molecule type" value="Genomic_DNA"/>
</dbReference>
<keyword evidence="1" id="KW-0812">Transmembrane</keyword>
<dbReference type="Proteomes" id="UP000242881">
    <property type="component" value="Unassembled WGS sequence"/>
</dbReference>
<feature type="transmembrane region" description="Helical" evidence="1">
    <location>
        <begin position="85"/>
        <end position="108"/>
    </location>
</feature>
<organism evidence="3 4">
    <name type="scientific">Calditerrivibrio nitroreducens</name>
    <dbReference type="NCBI Taxonomy" id="477976"/>
    <lineage>
        <taxon>Bacteria</taxon>
        <taxon>Pseudomonadati</taxon>
        <taxon>Deferribacterota</taxon>
        <taxon>Deferribacteres</taxon>
        <taxon>Deferribacterales</taxon>
        <taxon>Calditerrivibrionaceae</taxon>
    </lineage>
</organism>
<evidence type="ECO:0000313" key="4">
    <source>
        <dbReference type="Proteomes" id="UP000242881"/>
    </source>
</evidence>
<keyword evidence="1" id="KW-0472">Membrane</keyword>
<reference evidence="3 4" key="1">
    <citation type="submission" date="2018-01" db="EMBL/GenBank/DDBJ databases">
        <title>Metagenomic assembled genomes from two thermal pools in the Uzon Caldera, Kamchatka, Russia.</title>
        <authorList>
            <person name="Wilkins L."/>
            <person name="Ettinger C."/>
        </authorList>
    </citation>
    <scope>NUCLEOTIDE SEQUENCE [LARGE SCALE GENOMIC DNA]</scope>
    <source>
        <strain evidence="3">ZAV-05</strain>
    </source>
</reference>
<accession>A0A2J6WMW3</accession>
<feature type="transmembrane region" description="Helical" evidence="1">
    <location>
        <begin position="129"/>
        <end position="152"/>
    </location>
</feature>
<proteinExistence type="predicted"/>
<comment type="caution">
    <text evidence="3">The sequence shown here is derived from an EMBL/GenBank/DDBJ whole genome shotgun (WGS) entry which is preliminary data.</text>
</comment>
<dbReference type="RefSeq" id="WP_424605454.1">
    <property type="nucleotide sequence ID" value="NZ_JBNAVA010000004.1"/>
</dbReference>
<name>A0A2J6WMW3_9BACT</name>
<evidence type="ECO:0000313" key="3">
    <source>
        <dbReference type="EMBL" id="PMP71589.1"/>
    </source>
</evidence>
<feature type="domain" description="Urease accessory protein UreH-like transmembrane" evidence="2">
    <location>
        <begin position="7"/>
        <end position="203"/>
    </location>
</feature>
<keyword evidence="1" id="KW-1133">Transmembrane helix</keyword>